<organism evidence="8 9">
    <name type="scientific">Paenibacillus vulneris</name>
    <dbReference type="NCBI Taxonomy" id="1133364"/>
    <lineage>
        <taxon>Bacteria</taxon>
        <taxon>Bacillati</taxon>
        <taxon>Bacillota</taxon>
        <taxon>Bacilli</taxon>
        <taxon>Bacillales</taxon>
        <taxon>Paenibacillaceae</taxon>
        <taxon>Paenibacillus</taxon>
    </lineage>
</organism>
<evidence type="ECO:0000256" key="4">
    <source>
        <dbReference type="ARBA" id="ARBA00022759"/>
    </source>
</evidence>
<comment type="caution">
    <text evidence="8">The sequence shown here is derived from an EMBL/GenBank/DDBJ whole genome shotgun (WGS) entry which is preliminary data.</text>
</comment>
<reference evidence="9" key="1">
    <citation type="journal article" date="2019" name="Int. J. Syst. Evol. Microbiol.">
        <title>The Global Catalogue of Microorganisms (GCM) 10K type strain sequencing project: providing services to taxonomists for standard genome sequencing and annotation.</title>
        <authorList>
            <consortium name="The Broad Institute Genomics Platform"/>
            <consortium name="The Broad Institute Genome Sequencing Center for Infectious Disease"/>
            <person name="Wu L."/>
            <person name="Ma J."/>
        </authorList>
    </citation>
    <scope>NUCLEOTIDE SEQUENCE [LARGE SCALE GENOMIC DNA]</scope>
    <source>
        <strain evidence="9">CCUG 53270</strain>
    </source>
</reference>
<accession>A0ABW3V0N8</accession>
<dbReference type="Gene3D" id="3.30.920.30">
    <property type="entry name" value="Hypothetical protein"/>
    <property type="match status" value="1"/>
</dbReference>
<dbReference type="Proteomes" id="UP001597180">
    <property type="component" value="Unassembled WGS sequence"/>
</dbReference>
<dbReference type="SUPFAM" id="SSF54786">
    <property type="entry name" value="YcfA/nrd intein domain"/>
    <property type="match status" value="1"/>
</dbReference>
<protein>
    <submittedName>
        <fullName evidence="8">Type II toxin-antitoxin system HicA family toxin</fullName>
    </submittedName>
</protein>
<keyword evidence="3" id="KW-0540">Nuclease</keyword>
<name>A0ABW3V0N8_9BACL</name>
<sequence>MAGVEKLIEKMRNRPNGIRFSEITKVLKHSGYREVRVEGSHHQYRNEKGDVITVKFRNPVKAVCVKDVLSRIGG</sequence>
<dbReference type="InterPro" id="IPR012933">
    <property type="entry name" value="HicA_mRNA_interferase"/>
</dbReference>
<keyword evidence="2" id="KW-1277">Toxin-antitoxin system</keyword>
<evidence type="ECO:0000313" key="9">
    <source>
        <dbReference type="Proteomes" id="UP001597180"/>
    </source>
</evidence>
<dbReference type="Pfam" id="PF07927">
    <property type="entry name" value="HicA_toxin"/>
    <property type="match status" value="1"/>
</dbReference>
<keyword evidence="6" id="KW-0694">RNA-binding</keyword>
<evidence type="ECO:0000256" key="1">
    <source>
        <dbReference type="ARBA" id="ARBA00006620"/>
    </source>
</evidence>
<dbReference type="EMBL" id="JBHTLU010000065">
    <property type="protein sequence ID" value="MFD1225505.1"/>
    <property type="molecule type" value="Genomic_DNA"/>
</dbReference>
<keyword evidence="7" id="KW-0346">Stress response</keyword>
<comment type="similarity">
    <text evidence="1">Belongs to the HicA mRNA interferase family.</text>
</comment>
<evidence type="ECO:0000256" key="3">
    <source>
        <dbReference type="ARBA" id="ARBA00022722"/>
    </source>
</evidence>
<dbReference type="InterPro" id="IPR038570">
    <property type="entry name" value="HicA_sf"/>
</dbReference>
<evidence type="ECO:0000256" key="5">
    <source>
        <dbReference type="ARBA" id="ARBA00022801"/>
    </source>
</evidence>
<keyword evidence="5" id="KW-0378">Hydrolase</keyword>
<dbReference type="RefSeq" id="WP_345585104.1">
    <property type="nucleotide sequence ID" value="NZ_BAABJG010000002.1"/>
</dbReference>
<proteinExistence type="inferred from homology"/>
<evidence type="ECO:0000256" key="2">
    <source>
        <dbReference type="ARBA" id="ARBA00022649"/>
    </source>
</evidence>
<keyword evidence="4" id="KW-0255">Endonuclease</keyword>
<evidence type="ECO:0000256" key="7">
    <source>
        <dbReference type="ARBA" id="ARBA00023016"/>
    </source>
</evidence>
<keyword evidence="9" id="KW-1185">Reference proteome</keyword>
<evidence type="ECO:0000313" key="8">
    <source>
        <dbReference type="EMBL" id="MFD1225505.1"/>
    </source>
</evidence>
<gene>
    <name evidence="8" type="ORF">ACFQ4B_36055</name>
</gene>
<evidence type="ECO:0000256" key="6">
    <source>
        <dbReference type="ARBA" id="ARBA00022884"/>
    </source>
</evidence>